<dbReference type="PANTHER" id="PTHR30290:SF9">
    <property type="entry name" value="OLIGOPEPTIDE-BINDING PROTEIN APPA"/>
    <property type="match status" value="1"/>
</dbReference>
<dbReference type="PIRSF" id="PIRSF002741">
    <property type="entry name" value="MppA"/>
    <property type="match status" value="1"/>
</dbReference>
<dbReference type="SUPFAM" id="SSF53850">
    <property type="entry name" value="Periplasmic binding protein-like II"/>
    <property type="match status" value="1"/>
</dbReference>
<protein>
    <submittedName>
        <fullName evidence="5">Unannotated protein</fullName>
    </submittedName>
</protein>
<organism evidence="5">
    <name type="scientific">freshwater metagenome</name>
    <dbReference type="NCBI Taxonomy" id="449393"/>
    <lineage>
        <taxon>unclassified sequences</taxon>
        <taxon>metagenomes</taxon>
        <taxon>ecological metagenomes</taxon>
    </lineage>
</organism>
<evidence type="ECO:0000256" key="1">
    <source>
        <dbReference type="ARBA" id="ARBA00005695"/>
    </source>
</evidence>
<dbReference type="Pfam" id="PF00496">
    <property type="entry name" value="SBP_bac_5"/>
    <property type="match status" value="1"/>
</dbReference>
<dbReference type="PANTHER" id="PTHR30290">
    <property type="entry name" value="PERIPLASMIC BINDING COMPONENT OF ABC TRANSPORTER"/>
    <property type="match status" value="1"/>
</dbReference>
<dbReference type="CDD" id="cd00995">
    <property type="entry name" value="PBP2_NikA_DppA_OppA_like"/>
    <property type="match status" value="1"/>
</dbReference>
<dbReference type="AlphaFoldDB" id="A0A6J7XW54"/>
<evidence type="ECO:0000256" key="2">
    <source>
        <dbReference type="ARBA" id="ARBA00022448"/>
    </source>
</evidence>
<gene>
    <name evidence="5" type="ORF">UFOPK3554_01224</name>
</gene>
<proteinExistence type="inferred from homology"/>
<sequence length="508" mass="55616">MKSRMKVLGGLFATITILATVVVPLTANAAPTGDLIFVRNQDFATFNPDLAQNDSIFIQQQVYEPLFMITPNGQDVKPWLAKSGTVGSDKVTWTIKLRTDIKFSDGTPMTSADVKFSLDKATAGEGWGFLNTAIDSISTPSADTVVIKTKFPWAPLLSDLACFSNAILKNNYGGKTADEFFKAPIGTGPFVLDHWTPGTEIKLTANKTYWQPGKPYLNSVTWKYVVDDNTREFMLKGGQADINEEPPASSIASLKAAPGIKVGLFPAAQSRFLAFNHKVPALSDVHVRRAISYAIDRKALIKVVLSGNGFASNSILAPNVGFYDAKTPGIQYDMKAAAKELALSKYKKGLTLEFLASGGSIEDNAVASILQASFKKLGIKLVIKTQEPSVKRKTQKAMEYQMTTTGWTMDISDPDELLTFALSPEGGTNAFYTNYKNKKVIAAVKKGQVNVDPKVRQAAYSFVQKQVAEDAMMGFLYNAPYKYAWRSNITGFAVTPTYSYHMEDVKKK</sequence>
<dbReference type="GO" id="GO:1904680">
    <property type="term" value="F:peptide transmembrane transporter activity"/>
    <property type="evidence" value="ECO:0007669"/>
    <property type="project" value="TreeGrafter"/>
</dbReference>
<dbReference type="InterPro" id="IPR039424">
    <property type="entry name" value="SBP_5"/>
</dbReference>
<dbReference type="Gene3D" id="3.40.190.10">
    <property type="entry name" value="Periplasmic binding protein-like II"/>
    <property type="match status" value="1"/>
</dbReference>
<dbReference type="GO" id="GO:0043190">
    <property type="term" value="C:ATP-binding cassette (ABC) transporter complex"/>
    <property type="evidence" value="ECO:0007669"/>
    <property type="project" value="InterPro"/>
</dbReference>
<dbReference type="EMBL" id="CAFBSG010000026">
    <property type="protein sequence ID" value="CAB5241071.1"/>
    <property type="molecule type" value="Genomic_DNA"/>
</dbReference>
<evidence type="ECO:0000313" key="5">
    <source>
        <dbReference type="EMBL" id="CAB5241071.1"/>
    </source>
</evidence>
<evidence type="ECO:0000256" key="3">
    <source>
        <dbReference type="ARBA" id="ARBA00022729"/>
    </source>
</evidence>
<dbReference type="GO" id="GO:0042597">
    <property type="term" value="C:periplasmic space"/>
    <property type="evidence" value="ECO:0007669"/>
    <property type="project" value="UniProtKB-ARBA"/>
</dbReference>
<dbReference type="Gene3D" id="3.90.76.10">
    <property type="entry name" value="Dipeptide-binding Protein, Domain 1"/>
    <property type="match status" value="1"/>
</dbReference>
<dbReference type="InterPro" id="IPR000914">
    <property type="entry name" value="SBP_5_dom"/>
</dbReference>
<evidence type="ECO:0000259" key="4">
    <source>
        <dbReference type="Pfam" id="PF00496"/>
    </source>
</evidence>
<feature type="domain" description="Solute-binding protein family 5" evidence="4">
    <location>
        <begin position="76"/>
        <end position="427"/>
    </location>
</feature>
<accession>A0A6J7XW54</accession>
<dbReference type="GO" id="GO:0015833">
    <property type="term" value="P:peptide transport"/>
    <property type="evidence" value="ECO:0007669"/>
    <property type="project" value="TreeGrafter"/>
</dbReference>
<dbReference type="Gene3D" id="3.10.105.10">
    <property type="entry name" value="Dipeptide-binding Protein, Domain 3"/>
    <property type="match status" value="1"/>
</dbReference>
<reference evidence="5" key="1">
    <citation type="submission" date="2020-05" db="EMBL/GenBank/DDBJ databases">
        <authorList>
            <person name="Chiriac C."/>
            <person name="Salcher M."/>
            <person name="Ghai R."/>
            <person name="Kavagutti S V."/>
        </authorList>
    </citation>
    <scope>NUCLEOTIDE SEQUENCE</scope>
</reference>
<keyword evidence="2" id="KW-0813">Transport</keyword>
<name>A0A6J7XW54_9ZZZZ</name>
<dbReference type="InterPro" id="IPR030678">
    <property type="entry name" value="Peptide/Ni-bd"/>
</dbReference>
<keyword evidence="3" id="KW-0732">Signal</keyword>
<comment type="similarity">
    <text evidence="1">Belongs to the bacterial solute-binding protein 5 family.</text>
</comment>